<gene>
    <name evidence="2" type="ORF">SAMN06295960_4668</name>
</gene>
<accession>A0A1X7LXA8</accession>
<sequence length="238" mass="27075">MNRTQIDVLANKWMEKQRKSNVVVLSGRLVVEAGQVSLQLDDGELVELNTNDCIEVLNGERFEPAPLSRILEKTDSAGWSLYAGLCASVIRRSRHPTANELLNTQKELNQMLSDGAKKRIQRAIAERVYAIAREGQDKEPYFQQLHRAVREKWNVESYHQIDQASVLEVINYIGSWRPEEGASMARPWMQELMWVKRNEQGVIIGYSETLPEGVDFIPTVPRNKKKEPSAKGSGSKQK</sequence>
<dbReference type="Proteomes" id="UP000193834">
    <property type="component" value="Unassembled WGS sequence"/>
</dbReference>
<name>A0A1X7LXA8_9BACL</name>
<feature type="region of interest" description="Disordered" evidence="1">
    <location>
        <begin position="217"/>
        <end position="238"/>
    </location>
</feature>
<reference evidence="2 3" key="1">
    <citation type="submission" date="2017-04" db="EMBL/GenBank/DDBJ databases">
        <authorList>
            <person name="Afonso C.L."/>
            <person name="Miller P.J."/>
            <person name="Scott M.A."/>
            <person name="Spackman E."/>
            <person name="Goraichik I."/>
            <person name="Dimitrov K.M."/>
            <person name="Suarez D.L."/>
            <person name="Swayne D.E."/>
        </authorList>
    </citation>
    <scope>NUCLEOTIDE SEQUENCE [LARGE SCALE GENOMIC DNA]</scope>
    <source>
        <strain evidence="2 3">11</strain>
    </source>
</reference>
<dbReference type="OrthoDB" id="2972583at2"/>
<evidence type="ECO:0000313" key="3">
    <source>
        <dbReference type="Proteomes" id="UP000193834"/>
    </source>
</evidence>
<dbReference type="EMBL" id="FXAZ01000009">
    <property type="protein sequence ID" value="SMG58330.1"/>
    <property type="molecule type" value="Genomic_DNA"/>
</dbReference>
<dbReference type="STRING" id="1852522.SAMN06295960_4668"/>
<proteinExistence type="predicted"/>
<protein>
    <submittedName>
        <fullName evidence="2">ORF6C domain-containing protein</fullName>
    </submittedName>
</protein>
<dbReference type="RefSeq" id="WP_085498568.1">
    <property type="nucleotide sequence ID" value="NZ_FXAZ01000009.1"/>
</dbReference>
<evidence type="ECO:0000256" key="1">
    <source>
        <dbReference type="SAM" id="MobiDB-lite"/>
    </source>
</evidence>
<dbReference type="AlphaFoldDB" id="A0A1X7LXA8"/>
<organism evidence="2 3">
    <name type="scientific">Paenibacillus aquistagni</name>
    <dbReference type="NCBI Taxonomy" id="1852522"/>
    <lineage>
        <taxon>Bacteria</taxon>
        <taxon>Bacillati</taxon>
        <taxon>Bacillota</taxon>
        <taxon>Bacilli</taxon>
        <taxon>Bacillales</taxon>
        <taxon>Paenibacillaceae</taxon>
        <taxon>Paenibacillus</taxon>
    </lineage>
</organism>
<keyword evidence="3" id="KW-1185">Reference proteome</keyword>
<evidence type="ECO:0000313" key="2">
    <source>
        <dbReference type="EMBL" id="SMG58330.1"/>
    </source>
</evidence>